<proteinExistence type="predicted"/>
<dbReference type="RefSeq" id="WP_137669218.1">
    <property type="nucleotide sequence ID" value="NZ_BJCE01000303.1"/>
</dbReference>
<accession>A0A480A3V1</accession>
<keyword evidence="2" id="KW-1185">Reference proteome</keyword>
<organism evidence="1 2">
    <name type="scientific">Sphaerospermopsis reniformis</name>
    <dbReference type="NCBI Taxonomy" id="531300"/>
    <lineage>
        <taxon>Bacteria</taxon>
        <taxon>Bacillati</taxon>
        <taxon>Cyanobacteriota</taxon>
        <taxon>Cyanophyceae</taxon>
        <taxon>Nostocales</taxon>
        <taxon>Aphanizomenonaceae</taxon>
        <taxon>Sphaerospermopsis</taxon>
    </lineage>
</organism>
<comment type="caution">
    <text evidence="1">The sequence shown here is derived from an EMBL/GenBank/DDBJ whole genome shotgun (WGS) entry which is preliminary data.</text>
</comment>
<gene>
    <name evidence="1" type="ORF">SR1949_48380</name>
</gene>
<evidence type="ECO:0000313" key="1">
    <source>
        <dbReference type="EMBL" id="GCL39710.1"/>
    </source>
</evidence>
<name>A0A480A3V1_9CYAN</name>
<sequence length="170" mass="20343">MIRACYVTVFEQSQEELEKYLYDLFDDLGAVYDKYESTPLNPSNNQYELTAYITQNFEFQLNVHWQSSKSSYILVTFDVEMAVPVEPFQLENSLVIPAENYFQKATLVYNSYGDERSKRLFPLVMNIENALREFIVSIMLKKYGYYWEFTIDKYIENTEIQFDIYQINYD</sequence>
<evidence type="ECO:0000313" key="2">
    <source>
        <dbReference type="Proteomes" id="UP000300142"/>
    </source>
</evidence>
<reference evidence="2" key="1">
    <citation type="submission" date="2019-02" db="EMBL/GenBank/DDBJ databases">
        <title>Draft genome sequence of Sphaerospermopsis reniformis NIES-1949.</title>
        <authorList>
            <person name="Yamaguchi H."/>
            <person name="Suzuki S."/>
            <person name="Kawachi M."/>
        </authorList>
    </citation>
    <scope>NUCLEOTIDE SEQUENCE [LARGE SCALE GENOMIC DNA]</scope>
    <source>
        <strain evidence="2">NIES-1949</strain>
    </source>
</reference>
<dbReference type="Proteomes" id="UP000300142">
    <property type="component" value="Unassembled WGS sequence"/>
</dbReference>
<dbReference type="EMBL" id="BJCE01000303">
    <property type="protein sequence ID" value="GCL39710.1"/>
    <property type="molecule type" value="Genomic_DNA"/>
</dbReference>
<protein>
    <submittedName>
        <fullName evidence="1">Uncharacterized protein</fullName>
    </submittedName>
</protein>
<dbReference type="AlphaFoldDB" id="A0A480A3V1"/>